<evidence type="ECO:0000313" key="2">
    <source>
        <dbReference type="EMBL" id="MEI7035289.1"/>
    </source>
</evidence>
<dbReference type="InterPro" id="IPR018550">
    <property type="entry name" value="Lipid-A_deacylase-rel"/>
</dbReference>
<protein>
    <submittedName>
        <fullName evidence="2">Acyloxyacyl hydrolase</fullName>
    </submittedName>
</protein>
<dbReference type="GO" id="GO:0016787">
    <property type="term" value="F:hydrolase activity"/>
    <property type="evidence" value="ECO:0007669"/>
    <property type="project" value="UniProtKB-KW"/>
</dbReference>
<keyword evidence="1" id="KW-0732">Signal</keyword>
<proteinExistence type="predicted"/>
<sequence>MLHASSRLRGALTLLLTTAALPAAAAHLELQGGRSYMDNHGANAAFVEATFAPHAIGASGKLDWSPDVSVGWIDSRDVRRYRNAEFDTSQSVALLAAGARFHYGAPDAWYRPLFFSFQVAATNHTTQALSSHYQFVSTLGWQAEHLSFQLRHVSNGGLNGPNRGETMALVGVGFDL</sequence>
<dbReference type="Gene3D" id="2.40.160.20">
    <property type="match status" value="1"/>
</dbReference>
<name>A0ABU8J7S9_9GAMM</name>
<dbReference type="Proteomes" id="UP001381174">
    <property type="component" value="Unassembled WGS sequence"/>
</dbReference>
<gene>
    <name evidence="2" type="ORF">WAT24_00800</name>
</gene>
<keyword evidence="3" id="KW-1185">Reference proteome</keyword>
<dbReference type="Pfam" id="PF09411">
    <property type="entry name" value="PagL"/>
    <property type="match status" value="1"/>
</dbReference>
<organism evidence="2 3">
    <name type="scientific">Fulvimonas yonginensis</name>
    <dbReference type="NCBI Taxonomy" id="1495200"/>
    <lineage>
        <taxon>Bacteria</taxon>
        <taxon>Pseudomonadati</taxon>
        <taxon>Pseudomonadota</taxon>
        <taxon>Gammaproteobacteria</taxon>
        <taxon>Lysobacterales</taxon>
        <taxon>Rhodanobacteraceae</taxon>
        <taxon>Fulvimonas</taxon>
    </lineage>
</organism>
<comment type="caution">
    <text evidence="2">The sequence shown here is derived from an EMBL/GenBank/DDBJ whole genome shotgun (WGS) entry which is preliminary data.</text>
</comment>
<keyword evidence="2" id="KW-0378">Hydrolase</keyword>
<dbReference type="EMBL" id="JBBBNY010000001">
    <property type="protein sequence ID" value="MEI7035289.1"/>
    <property type="molecule type" value="Genomic_DNA"/>
</dbReference>
<evidence type="ECO:0000256" key="1">
    <source>
        <dbReference type="SAM" id="SignalP"/>
    </source>
</evidence>
<accession>A0ABU8J7S9</accession>
<reference evidence="2 3" key="1">
    <citation type="journal article" date="2014" name="Int. J. Syst. Evol. Microbiol.">
        <title>Fulvimonas yonginensis sp. nov., isolated from greenhouse soil, and emended description of the genus Fulvimonas.</title>
        <authorList>
            <person name="Ahn J.H."/>
            <person name="Kim S.J."/>
            <person name="Weon H.Y."/>
            <person name="Hong S.B."/>
            <person name="Seok S.J."/>
            <person name="Kwon S.W."/>
        </authorList>
    </citation>
    <scope>NUCLEOTIDE SEQUENCE [LARGE SCALE GENOMIC DNA]</scope>
    <source>
        <strain evidence="2 3">KACC 16952</strain>
    </source>
</reference>
<feature type="signal peptide" evidence="1">
    <location>
        <begin position="1"/>
        <end position="25"/>
    </location>
</feature>
<dbReference type="RefSeq" id="WP_336805905.1">
    <property type="nucleotide sequence ID" value="NZ_JBBBNY010000001.1"/>
</dbReference>
<feature type="chain" id="PRO_5046237806" evidence="1">
    <location>
        <begin position="26"/>
        <end position="176"/>
    </location>
</feature>
<evidence type="ECO:0000313" key="3">
    <source>
        <dbReference type="Proteomes" id="UP001381174"/>
    </source>
</evidence>